<dbReference type="EMBL" id="JAUHTC010000086">
    <property type="protein sequence ID" value="MDN4521129.1"/>
    <property type="molecule type" value="Genomic_DNA"/>
</dbReference>
<dbReference type="Proteomes" id="UP001172687">
    <property type="component" value="Unassembled WGS sequence"/>
</dbReference>
<sequence length="58" mass="6180">MRVAVPRQLALGLADLPVPACRWQTLPGDTRTQVLALLARLIARGALAEDPHAPAGDR</sequence>
<accession>A0ABT8HK56</accession>
<keyword evidence="2" id="KW-1185">Reference proteome</keyword>
<evidence type="ECO:0008006" key="3">
    <source>
        <dbReference type="Google" id="ProtNLM"/>
    </source>
</evidence>
<protein>
    <recommendedName>
        <fullName evidence="3">Transcriptional regulator</fullName>
    </recommendedName>
</protein>
<name>A0ABT8HK56_MYCAO</name>
<organism evidence="1 2">
    <name type="scientific">Mycolicibacterium austroafricanum</name>
    <name type="common">Mycobacterium austroafricanum</name>
    <dbReference type="NCBI Taxonomy" id="39687"/>
    <lineage>
        <taxon>Bacteria</taxon>
        <taxon>Bacillati</taxon>
        <taxon>Actinomycetota</taxon>
        <taxon>Actinomycetes</taxon>
        <taxon>Mycobacteriales</taxon>
        <taxon>Mycobacteriaceae</taxon>
        <taxon>Mycolicibacterium</taxon>
    </lineage>
</organism>
<comment type="caution">
    <text evidence="1">The sequence shown here is derived from an EMBL/GenBank/DDBJ whole genome shotgun (WGS) entry which is preliminary data.</text>
</comment>
<evidence type="ECO:0000313" key="2">
    <source>
        <dbReference type="Proteomes" id="UP001172687"/>
    </source>
</evidence>
<gene>
    <name evidence="1" type="ORF">QYF68_25390</name>
</gene>
<dbReference type="RefSeq" id="WP_301161697.1">
    <property type="nucleotide sequence ID" value="NZ_JAUHTC010000086.1"/>
</dbReference>
<proteinExistence type="predicted"/>
<evidence type="ECO:0000313" key="1">
    <source>
        <dbReference type="EMBL" id="MDN4521129.1"/>
    </source>
</evidence>
<reference evidence="1" key="1">
    <citation type="submission" date="2023-07" db="EMBL/GenBank/DDBJ databases">
        <title>Degradation of tert-butanol by M. austroafricanum TBA100.</title>
        <authorList>
            <person name="Helbich S."/>
            <person name="Vainshtein Y."/>
        </authorList>
    </citation>
    <scope>NUCLEOTIDE SEQUENCE</scope>
    <source>
        <strain evidence="1">TBA100</strain>
    </source>
</reference>